<dbReference type="RefSeq" id="WP_198880178.1">
    <property type="nucleotide sequence ID" value="NZ_JAEKJA010000001.1"/>
</dbReference>
<evidence type="ECO:0000313" key="4">
    <source>
        <dbReference type="Proteomes" id="UP000609531"/>
    </source>
</evidence>
<keyword evidence="1" id="KW-1133">Transmembrane helix</keyword>
<sequence length="159" mass="15473">MQRAALADIAIGAAFALGGVGIVLHAAGLKSMPGMVVGSGLFPTITGAGMAVFGLVLAAGAALRSHRMRADGEEPLAATAAFKTLSLYGLAVLALLLALVAAMPSVGFPVAGVVLATLVARLGGAGWLGALAFAVVATGTLYVTFVHGLGVPLPAGLIG</sequence>
<accession>A0A934ID04</accession>
<reference evidence="3" key="1">
    <citation type="submission" date="2020-12" db="EMBL/GenBank/DDBJ databases">
        <title>Bacterial taxonomy.</title>
        <authorList>
            <person name="Pan X."/>
        </authorList>
    </citation>
    <scope>NUCLEOTIDE SEQUENCE</scope>
    <source>
        <strain evidence="3">B2012</strain>
    </source>
</reference>
<feature type="transmembrane region" description="Helical" evidence="1">
    <location>
        <begin position="40"/>
        <end position="63"/>
    </location>
</feature>
<evidence type="ECO:0000313" key="3">
    <source>
        <dbReference type="EMBL" id="MBJ3774288.1"/>
    </source>
</evidence>
<feature type="transmembrane region" description="Helical" evidence="1">
    <location>
        <begin position="7"/>
        <end position="28"/>
    </location>
</feature>
<dbReference type="Pfam" id="PF07331">
    <property type="entry name" value="TctB"/>
    <property type="match status" value="1"/>
</dbReference>
<keyword evidence="1" id="KW-0472">Membrane</keyword>
<keyword evidence="4" id="KW-1185">Reference proteome</keyword>
<evidence type="ECO:0000256" key="1">
    <source>
        <dbReference type="SAM" id="Phobius"/>
    </source>
</evidence>
<proteinExistence type="predicted"/>
<feature type="transmembrane region" description="Helical" evidence="1">
    <location>
        <begin position="124"/>
        <end position="145"/>
    </location>
</feature>
<feature type="domain" description="DUF1468" evidence="2">
    <location>
        <begin position="11"/>
        <end position="154"/>
    </location>
</feature>
<name>A0A934ID04_9HYPH</name>
<dbReference type="AlphaFoldDB" id="A0A934ID04"/>
<protein>
    <submittedName>
        <fullName evidence="3">Tripartite tricarboxylate transporter TctB family protein</fullName>
    </submittedName>
</protein>
<feature type="transmembrane region" description="Helical" evidence="1">
    <location>
        <begin position="84"/>
        <end position="104"/>
    </location>
</feature>
<dbReference type="InterPro" id="IPR009936">
    <property type="entry name" value="DUF1468"/>
</dbReference>
<evidence type="ECO:0000259" key="2">
    <source>
        <dbReference type="Pfam" id="PF07331"/>
    </source>
</evidence>
<comment type="caution">
    <text evidence="3">The sequence shown here is derived from an EMBL/GenBank/DDBJ whole genome shotgun (WGS) entry which is preliminary data.</text>
</comment>
<keyword evidence="1" id="KW-0812">Transmembrane</keyword>
<dbReference type="EMBL" id="JAEKJA010000001">
    <property type="protein sequence ID" value="MBJ3774288.1"/>
    <property type="molecule type" value="Genomic_DNA"/>
</dbReference>
<gene>
    <name evidence="3" type="ORF">JCR33_01220</name>
</gene>
<dbReference type="Proteomes" id="UP000609531">
    <property type="component" value="Unassembled WGS sequence"/>
</dbReference>
<organism evidence="3 4">
    <name type="scientific">Acuticoccus mangrovi</name>
    <dbReference type="NCBI Taxonomy" id="2796142"/>
    <lineage>
        <taxon>Bacteria</taxon>
        <taxon>Pseudomonadati</taxon>
        <taxon>Pseudomonadota</taxon>
        <taxon>Alphaproteobacteria</taxon>
        <taxon>Hyphomicrobiales</taxon>
        <taxon>Amorphaceae</taxon>
        <taxon>Acuticoccus</taxon>
    </lineage>
</organism>